<proteinExistence type="inferred from homology"/>
<dbReference type="InterPro" id="IPR048248">
    <property type="entry name" value="PUA_eIF2d-like"/>
</dbReference>
<dbReference type="InterPro" id="IPR016437">
    <property type="entry name" value="MCT-1/Tma20"/>
</dbReference>
<dbReference type="Pfam" id="PF26292">
    <property type="entry name" value="PUA_elF2D"/>
    <property type="match status" value="1"/>
</dbReference>
<dbReference type="EMBL" id="BTFZ01000011">
    <property type="protein sequence ID" value="GMM37250.1"/>
    <property type="molecule type" value="Genomic_DNA"/>
</dbReference>
<name>A0AAV5QSI4_9ASCO</name>
<comment type="caution">
    <text evidence="5">The sequence shown here is derived from an EMBL/GenBank/DDBJ whole genome shotgun (WGS) entry which is preliminary data.</text>
</comment>
<evidence type="ECO:0000256" key="2">
    <source>
        <dbReference type="ARBA" id="ARBA00022490"/>
    </source>
</evidence>
<comment type="subcellular location">
    <subcellularLocation>
        <location evidence="1 3">Cytoplasm</location>
    </subcellularLocation>
</comment>
<dbReference type="GO" id="GO:0003723">
    <property type="term" value="F:RNA binding"/>
    <property type="evidence" value="ECO:0007669"/>
    <property type="project" value="InterPro"/>
</dbReference>
<sequence>MFKKFTKEDIHTKSNIKSSVQRGLKSKFAEQFPLLNPVIDDIIPKKSQMIHIKCEEKISLYAIDDTVVVYQIKDELFPSLHVVHKYPQLFHTVQVDRGAIKFVLGGANIMCPGLTSKGAQLPEGDELHKDDVVIVKAEGKENALAVGKLVMDVQDIKNLNKGIGIELIHYLGDGLWNLSLM</sequence>
<dbReference type="RefSeq" id="XP_064854246.1">
    <property type="nucleotide sequence ID" value="XM_064998174.1"/>
</dbReference>
<keyword evidence="2 3" id="KW-0963">Cytoplasm</keyword>
<dbReference type="PIRSF" id="PIRSF005067">
    <property type="entry name" value="Tma_RNA-bind_prd"/>
    <property type="match status" value="1"/>
</dbReference>
<dbReference type="GO" id="GO:0001731">
    <property type="term" value="P:formation of translation preinitiation complex"/>
    <property type="evidence" value="ECO:0007669"/>
    <property type="project" value="TreeGrafter"/>
</dbReference>
<dbReference type="InterPro" id="IPR015947">
    <property type="entry name" value="PUA-like_sf"/>
</dbReference>
<dbReference type="PANTHER" id="PTHR22798:SF0">
    <property type="entry name" value="MALIGNANT T-CELL-AMPLIFIED SEQUENCE 1"/>
    <property type="match status" value="1"/>
</dbReference>
<dbReference type="PROSITE" id="PS50890">
    <property type="entry name" value="PUA"/>
    <property type="match status" value="1"/>
</dbReference>
<comment type="similarity">
    <text evidence="3">Belongs to the TMA20 family.</text>
</comment>
<organism evidence="5 6">
    <name type="scientific">Saccharomycopsis crataegensis</name>
    <dbReference type="NCBI Taxonomy" id="43959"/>
    <lineage>
        <taxon>Eukaryota</taxon>
        <taxon>Fungi</taxon>
        <taxon>Dikarya</taxon>
        <taxon>Ascomycota</taxon>
        <taxon>Saccharomycotina</taxon>
        <taxon>Saccharomycetes</taxon>
        <taxon>Saccharomycopsidaceae</taxon>
        <taxon>Saccharomycopsis</taxon>
    </lineage>
</organism>
<dbReference type="Gene3D" id="3.10.400.20">
    <property type="match status" value="1"/>
</dbReference>
<dbReference type="InterPro" id="IPR041366">
    <property type="entry name" value="Pre-PUA"/>
</dbReference>
<dbReference type="SUPFAM" id="SSF88697">
    <property type="entry name" value="PUA domain-like"/>
    <property type="match status" value="1"/>
</dbReference>
<evidence type="ECO:0000313" key="6">
    <source>
        <dbReference type="Proteomes" id="UP001360560"/>
    </source>
</evidence>
<evidence type="ECO:0000256" key="3">
    <source>
        <dbReference type="PIRNR" id="PIRNR005067"/>
    </source>
</evidence>
<accession>A0AAV5QSI4</accession>
<dbReference type="InterPro" id="IPR004521">
    <property type="entry name" value="Uncharacterised_CHP00451"/>
</dbReference>
<evidence type="ECO:0000256" key="1">
    <source>
        <dbReference type="ARBA" id="ARBA00004496"/>
    </source>
</evidence>
<dbReference type="PANTHER" id="PTHR22798">
    <property type="entry name" value="MCT-1 PROTEIN"/>
    <property type="match status" value="1"/>
</dbReference>
<dbReference type="Pfam" id="PF17832">
    <property type="entry name" value="Pre-PUA"/>
    <property type="match status" value="1"/>
</dbReference>
<dbReference type="CDD" id="cd21155">
    <property type="entry name" value="PUA_MCTS-1-like"/>
    <property type="match status" value="1"/>
</dbReference>
<protein>
    <recommendedName>
        <fullName evidence="3">Translation machinery-associated protein 20</fullName>
    </recommendedName>
</protein>
<dbReference type="SMART" id="SM00359">
    <property type="entry name" value="PUA"/>
    <property type="match status" value="1"/>
</dbReference>
<dbReference type="InterPro" id="IPR002478">
    <property type="entry name" value="PUA"/>
</dbReference>
<evidence type="ECO:0000259" key="4">
    <source>
        <dbReference type="SMART" id="SM00359"/>
    </source>
</evidence>
<dbReference type="CDD" id="cd11609">
    <property type="entry name" value="MCT1_N"/>
    <property type="match status" value="1"/>
</dbReference>
<dbReference type="GO" id="GO:0005737">
    <property type="term" value="C:cytoplasm"/>
    <property type="evidence" value="ECO:0007669"/>
    <property type="project" value="UniProtKB-SubCell"/>
</dbReference>
<dbReference type="GeneID" id="90075225"/>
<feature type="domain" description="PUA" evidence="4">
    <location>
        <begin position="91"/>
        <end position="172"/>
    </location>
</feature>
<keyword evidence="6" id="KW-1185">Reference proteome</keyword>
<comment type="function">
    <text evidence="3">Involved in translation.</text>
</comment>
<gene>
    <name evidence="5" type="ORF">DASC09_045750</name>
</gene>
<dbReference type="NCBIfam" id="TIGR00451">
    <property type="entry name" value="unchar_dom_2"/>
    <property type="match status" value="1"/>
</dbReference>
<evidence type="ECO:0000313" key="5">
    <source>
        <dbReference type="EMBL" id="GMM37250.1"/>
    </source>
</evidence>
<reference evidence="5 6" key="1">
    <citation type="journal article" date="2023" name="Elife">
        <title>Identification of key yeast species and microbe-microbe interactions impacting larval growth of Drosophila in the wild.</title>
        <authorList>
            <person name="Mure A."/>
            <person name="Sugiura Y."/>
            <person name="Maeda R."/>
            <person name="Honda K."/>
            <person name="Sakurai N."/>
            <person name="Takahashi Y."/>
            <person name="Watada M."/>
            <person name="Katoh T."/>
            <person name="Gotoh A."/>
            <person name="Gotoh Y."/>
            <person name="Taniguchi I."/>
            <person name="Nakamura K."/>
            <person name="Hayashi T."/>
            <person name="Katayama T."/>
            <person name="Uemura T."/>
            <person name="Hattori Y."/>
        </authorList>
    </citation>
    <scope>NUCLEOTIDE SEQUENCE [LARGE SCALE GENOMIC DNA]</scope>
    <source>
        <strain evidence="5 6">SC-9</strain>
    </source>
</reference>
<dbReference type="Proteomes" id="UP001360560">
    <property type="component" value="Unassembled WGS sequence"/>
</dbReference>
<dbReference type="AlphaFoldDB" id="A0AAV5QSI4"/>